<dbReference type="EMBL" id="CP102774">
    <property type="protein sequence ID" value="UZF86132.1"/>
    <property type="molecule type" value="Genomic_DNA"/>
</dbReference>
<proteinExistence type="predicted"/>
<sequence>MPSFLPRAAASRTMTCPVALAGALALLGVAGCAEPQRQAQPAFYRDLGSASAQVDTEQARAMISAYRLNAGLGPLALDPALVEAAQREATAMAGSDKPAQADAVKARLAREGQPGAEANLSAGYRRLAEAFSGWRDSPQHDRVMKDAKAKRMGIATAYAPGSKYQVYWALIVAP</sequence>
<dbReference type="InterPro" id="IPR035940">
    <property type="entry name" value="CAP_sf"/>
</dbReference>
<dbReference type="PANTHER" id="PTHR31157:SF1">
    <property type="entry name" value="SCP DOMAIN-CONTAINING PROTEIN"/>
    <property type="match status" value="1"/>
</dbReference>
<dbReference type="CDD" id="cd05379">
    <property type="entry name" value="CAP_bacterial"/>
    <property type="match status" value="1"/>
</dbReference>
<reference evidence="3" key="1">
    <citation type="submission" date="2022-08" db="EMBL/GenBank/DDBJ databases">
        <title>Complete Genome Sequences of 2 Bosea sp. soil isolates.</title>
        <authorList>
            <person name="Alvarez Arevalo M."/>
            <person name="Sterndorff E.B."/>
            <person name="Faurdal D."/>
            <person name="Joergensen T.S."/>
            <person name="Weber T."/>
        </authorList>
    </citation>
    <scope>NUCLEOTIDE SEQUENCE</scope>
    <source>
        <strain evidence="3">NBC_00436</strain>
    </source>
</reference>
<dbReference type="InterPro" id="IPR014044">
    <property type="entry name" value="CAP_dom"/>
</dbReference>
<accession>A0A9E7ZSA4</accession>
<organism evidence="3">
    <name type="scientific">Bosea sp. NBC_00436</name>
    <dbReference type="NCBI Taxonomy" id="2969620"/>
    <lineage>
        <taxon>Bacteria</taxon>
        <taxon>Pseudomonadati</taxon>
        <taxon>Pseudomonadota</taxon>
        <taxon>Alphaproteobacteria</taxon>
        <taxon>Hyphomicrobiales</taxon>
        <taxon>Boseaceae</taxon>
        <taxon>Bosea</taxon>
    </lineage>
</organism>
<feature type="domain" description="SCP" evidence="2">
    <location>
        <begin position="62"/>
        <end position="169"/>
    </location>
</feature>
<evidence type="ECO:0000259" key="2">
    <source>
        <dbReference type="Pfam" id="PF00188"/>
    </source>
</evidence>
<protein>
    <submittedName>
        <fullName evidence="3">CAP domain-containing protein</fullName>
    </submittedName>
</protein>
<feature type="signal peptide" evidence="1">
    <location>
        <begin position="1"/>
        <end position="21"/>
    </location>
</feature>
<dbReference type="AlphaFoldDB" id="A0A9E7ZSA4"/>
<keyword evidence="1" id="KW-0732">Signal</keyword>
<gene>
    <name evidence="3" type="ORF">NWE54_20335</name>
</gene>
<feature type="chain" id="PRO_5038935550" evidence="1">
    <location>
        <begin position="22"/>
        <end position="174"/>
    </location>
</feature>
<dbReference type="Gene3D" id="3.40.33.10">
    <property type="entry name" value="CAP"/>
    <property type="match status" value="1"/>
</dbReference>
<dbReference type="PANTHER" id="PTHR31157">
    <property type="entry name" value="SCP DOMAIN-CONTAINING PROTEIN"/>
    <property type="match status" value="1"/>
</dbReference>
<dbReference type="PROSITE" id="PS51257">
    <property type="entry name" value="PROKAR_LIPOPROTEIN"/>
    <property type="match status" value="1"/>
</dbReference>
<dbReference type="SUPFAM" id="SSF55797">
    <property type="entry name" value="PR-1-like"/>
    <property type="match status" value="1"/>
</dbReference>
<name>A0A9E7ZSA4_9HYPH</name>
<dbReference type="Pfam" id="PF00188">
    <property type="entry name" value="CAP"/>
    <property type="match status" value="1"/>
</dbReference>
<evidence type="ECO:0000256" key="1">
    <source>
        <dbReference type="SAM" id="SignalP"/>
    </source>
</evidence>
<evidence type="ECO:0000313" key="3">
    <source>
        <dbReference type="EMBL" id="UZF86132.1"/>
    </source>
</evidence>